<comment type="similarity">
    <text evidence="2">Belongs to the major facilitator superfamily. Metabolite:H+ Symporter (MHS) family (TC 2.A.1.6) family.</text>
</comment>
<dbReference type="AlphaFoldDB" id="W4S0F1"/>
<organism evidence="12 13">
    <name type="scientific">Xanthomonas arboricola pv. pruni str. MAFF 311562</name>
    <dbReference type="NCBI Taxonomy" id="1414836"/>
    <lineage>
        <taxon>Bacteria</taxon>
        <taxon>Pseudomonadati</taxon>
        <taxon>Pseudomonadota</taxon>
        <taxon>Gammaproteobacteria</taxon>
        <taxon>Lysobacterales</taxon>
        <taxon>Lysobacteraceae</taxon>
        <taxon>Xanthomonas</taxon>
    </lineage>
</organism>
<dbReference type="PANTHER" id="PTHR43528">
    <property type="entry name" value="ALPHA-KETOGLUTARATE PERMEASE"/>
    <property type="match status" value="1"/>
</dbReference>
<dbReference type="FunFam" id="1.20.1250.20:FF:000001">
    <property type="entry name" value="Dicarboxylate MFS transporter"/>
    <property type="match status" value="1"/>
</dbReference>
<evidence type="ECO:0000256" key="10">
    <source>
        <dbReference type="SAM" id="Phobius"/>
    </source>
</evidence>
<name>W4S0F1_9XANT</name>
<evidence type="ECO:0000256" key="2">
    <source>
        <dbReference type="ARBA" id="ARBA00008240"/>
    </source>
</evidence>
<evidence type="ECO:0000313" key="12">
    <source>
        <dbReference type="EMBL" id="GAE50011.1"/>
    </source>
</evidence>
<feature type="region of interest" description="Disordered" evidence="9">
    <location>
        <begin position="387"/>
        <end position="411"/>
    </location>
</feature>
<keyword evidence="7 10" id="KW-1133">Transmembrane helix</keyword>
<feature type="transmembrane region" description="Helical" evidence="10">
    <location>
        <begin position="281"/>
        <end position="304"/>
    </location>
</feature>
<dbReference type="PROSITE" id="PS50850">
    <property type="entry name" value="MFS"/>
    <property type="match status" value="1"/>
</dbReference>
<feature type="transmembrane region" description="Helical" evidence="10">
    <location>
        <begin position="196"/>
        <end position="214"/>
    </location>
</feature>
<sequence>MKTHPATGTAPANQLTRGDYKTLALSVLGGALEFYDFIIFIFFATVLGELFFPPGIPDWMRQLQTFGIFAAGYLIRPLGGIVMAHFGDLLGRKRMFALSIGLMALPTLAIGVLPTYAQIGLAAPLLLLTMRLLQGAAIGGEVPSAWVFVAEHVPAQRRGLACGTLTAGLAAGVLLGSLSAGAINRAFTPQEIADDAWRLPFLAGGLFGLLSVYLRRWLHETPVFAELMAMRAVARETPLKLVLRDHPRSVAQSLWLTWMVAAGVLVVSLMTPTLLQSAYHYPAAVALQANLLAVLRQAIGSIVAGALSDRYGNGRVLLAGSVFLGASAWLFYRLAGDPQPCWARRSASWGGSARHGRSVSAGGAPVRRVVRLQPGLCGVWRPDPVSGGDVAQTAPDGPGVLHDSAGRDRQRDRAAVVAPGARTSLLTRTPCRSAPCSAPAFFAHNVRRQRGRTLRPW</sequence>
<feature type="transmembrane region" description="Helical" evidence="10">
    <location>
        <begin position="66"/>
        <end position="84"/>
    </location>
</feature>
<feature type="domain" description="Major facilitator superfamily (MFS) profile" evidence="11">
    <location>
        <begin position="22"/>
        <end position="457"/>
    </location>
</feature>
<feature type="transmembrane region" description="Helical" evidence="10">
    <location>
        <begin position="96"/>
        <end position="119"/>
    </location>
</feature>
<keyword evidence="4" id="KW-1003">Cell membrane</keyword>
<dbReference type="InterPro" id="IPR036259">
    <property type="entry name" value="MFS_trans_sf"/>
</dbReference>
<dbReference type="InterPro" id="IPR051084">
    <property type="entry name" value="H+-coupled_symporters"/>
</dbReference>
<dbReference type="Gene3D" id="1.20.1250.20">
    <property type="entry name" value="MFS general substrate transporter like domains"/>
    <property type="match status" value="2"/>
</dbReference>
<evidence type="ECO:0000256" key="4">
    <source>
        <dbReference type="ARBA" id="ARBA00022475"/>
    </source>
</evidence>
<evidence type="ECO:0000313" key="13">
    <source>
        <dbReference type="Proteomes" id="UP000019143"/>
    </source>
</evidence>
<comment type="subcellular location">
    <subcellularLocation>
        <location evidence="1">Cell membrane</location>
        <topology evidence="1">Multi-pass membrane protein</topology>
    </subcellularLocation>
</comment>
<reference evidence="12 13" key="1">
    <citation type="submission" date="2014-01" db="EMBL/GenBank/DDBJ databases">
        <title>Genome sequence and analysis of Xanthomonas arboricola pv. pruni.</title>
        <authorList>
            <person name="Fujikawa T."/>
            <person name="Nakazono-Nagaoka E."/>
        </authorList>
    </citation>
    <scope>NUCLEOTIDE SEQUENCE [LARGE SCALE GENOMIC DNA]</scope>
    <source>
        <strain evidence="13">MAFF 311562</strain>
    </source>
</reference>
<evidence type="ECO:0000256" key="3">
    <source>
        <dbReference type="ARBA" id="ARBA00022448"/>
    </source>
</evidence>
<comment type="caution">
    <text evidence="12">The sequence shown here is derived from an EMBL/GenBank/DDBJ whole genome shotgun (WGS) entry which is preliminary data.</text>
</comment>
<keyword evidence="5 10" id="KW-0812">Transmembrane</keyword>
<evidence type="ECO:0000256" key="1">
    <source>
        <dbReference type="ARBA" id="ARBA00004651"/>
    </source>
</evidence>
<dbReference type="SUPFAM" id="SSF103473">
    <property type="entry name" value="MFS general substrate transporter"/>
    <property type="match status" value="1"/>
</dbReference>
<dbReference type="Pfam" id="PF07690">
    <property type="entry name" value="MFS_1"/>
    <property type="match status" value="1"/>
</dbReference>
<dbReference type="InterPro" id="IPR005829">
    <property type="entry name" value="Sugar_transporter_CS"/>
</dbReference>
<accession>W4S0F1</accession>
<keyword evidence="8 10" id="KW-0472">Membrane</keyword>
<dbReference type="GO" id="GO:0015293">
    <property type="term" value="F:symporter activity"/>
    <property type="evidence" value="ECO:0007669"/>
    <property type="project" value="UniProtKB-KW"/>
</dbReference>
<dbReference type="GO" id="GO:0005886">
    <property type="term" value="C:plasma membrane"/>
    <property type="evidence" value="ECO:0007669"/>
    <property type="project" value="UniProtKB-SubCell"/>
</dbReference>
<dbReference type="InterPro" id="IPR020846">
    <property type="entry name" value="MFS_dom"/>
</dbReference>
<dbReference type="EMBL" id="BAVB01000232">
    <property type="protein sequence ID" value="GAE50011.1"/>
    <property type="molecule type" value="Genomic_DNA"/>
</dbReference>
<protein>
    <submittedName>
        <fullName evidence="12">Major facilitator superfamily protein</fullName>
    </submittedName>
</protein>
<feature type="transmembrane region" description="Helical" evidence="10">
    <location>
        <begin position="160"/>
        <end position="184"/>
    </location>
</feature>
<proteinExistence type="inferred from homology"/>
<evidence type="ECO:0000256" key="8">
    <source>
        <dbReference type="ARBA" id="ARBA00023136"/>
    </source>
</evidence>
<keyword evidence="6" id="KW-0769">Symport</keyword>
<feature type="transmembrane region" description="Helical" evidence="10">
    <location>
        <begin position="316"/>
        <end position="335"/>
    </location>
</feature>
<gene>
    <name evidence="12" type="ORF">XPU_1543</name>
</gene>
<feature type="transmembrane region" description="Helical" evidence="10">
    <location>
        <begin position="125"/>
        <end position="148"/>
    </location>
</feature>
<dbReference type="InterPro" id="IPR011701">
    <property type="entry name" value="MFS"/>
</dbReference>
<dbReference type="PROSITE" id="PS00217">
    <property type="entry name" value="SUGAR_TRANSPORT_2"/>
    <property type="match status" value="1"/>
</dbReference>
<evidence type="ECO:0000256" key="6">
    <source>
        <dbReference type="ARBA" id="ARBA00022847"/>
    </source>
</evidence>
<evidence type="ECO:0000259" key="11">
    <source>
        <dbReference type="PROSITE" id="PS50850"/>
    </source>
</evidence>
<feature type="transmembrane region" description="Helical" evidence="10">
    <location>
        <begin position="23"/>
        <end position="46"/>
    </location>
</feature>
<evidence type="ECO:0000256" key="5">
    <source>
        <dbReference type="ARBA" id="ARBA00022692"/>
    </source>
</evidence>
<keyword evidence="3" id="KW-0813">Transport</keyword>
<dbReference type="Proteomes" id="UP000019143">
    <property type="component" value="Unassembled WGS sequence"/>
</dbReference>
<dbReference type="PANTHER" id="PTHR43528:SF7">
    <property type="entry name" value="MFS TRANSPORTER"/>
    <property type="match status" value="1"/>
</dbReference>
<evidence type="ECO:0000256" key="9">
    <source>
        <dbReference type="SAM" id="MobiDB-lite"/>
    </source>
</evidence>
<evidence type="ECO:0000256" key="7">
    <source>
        <dbReference type="ARBA" id="ARBA00022989"/>
    </source>
</evidence>
<feature type="transmembrane region" description="Helical" evidence="10">
    <location>
        <begin position="254"/>
        <end position="275"/>
    </location>
</feature>